<comment type="caution">
    <text evidence="1">The sequence shown here is derived from an EMBL/GenBank/DDBJ whole genome shotgun (WGS) entry which is preliminary data.</text>
</comment>
<dbReference type="RefSeq" id="WP_170282461.1">
    <property type="nucleotide sequence ID" value="NZ_JABEQY010000034.1"/>
</dbReference>
<dbReference type="EMBL" id="JABEQY010000034">
    <property type="protein sequence ID" value="NNH67133.1"/>
    <property type="molecule type" value="Genomic_DNA"/>
</dbReference>
<dbReference type="AlphaFoldDB" id="A0A7Y2RA93"/>
<dbReference type="Proteomes" id="UP000530654">
    <property type="component" value="Unassembled WGS sequence"/>
</dbReference>
<sequence>MAKLKIPKKVGAYKIPKAIRKNPILKGMLANKAGRDVLAKALVAGAGAAAAVLIDDRKDVADAAKTTGRTGVKGLGLVGEAFSRASDAVVDVVRDAAGDVLPRKIKKQADENPRKGAAVH</sequence>
<reference evidence="1 2" key="1">
    <citation type="submission" date="2020-04" db="EMBL/GenBank/DDBJ databases">
        <title>Rhizobium bacterial biofertilizers improve the content of phenolic compounds of Lactuca sativa L. under non-saline and saline-stress conditions.</title>
        <authorList>
            <person name="Ayuso-Calles M."/>
            <person name="Garcia-Estevez I."/>
            <person name="Jimenez-Gomez A."/>
            <person name="Flores-Felix J.D."/>
            <person name="Escribano-Bailon M."/>
            <person name="Rivas R."/>
        </authorList>
    </citation>
    <scope>NUCLEOTIDE SEQUENCE [LARGE SCALE GENOMIC DNA]</scope>
    <source>
        <strain evidence="1 2">GPTR02</strain>
    </source>
</reference>
<accession>A0A7Y2RA93</accession>
<gene>
    <name evidence="1" type="ORF">HLI17_28310</name>
</gene>
<evidence type="ECO:0000313" key="1">
    <source>
        <dbReference type="EMBL" id="NNH67133.1"/>
    </source>
</evidence>
<protein>
    <submittedName>
        <fullName evidence="1">Uncharacterized protein</fullName>
    </submittedName>
</protein>
<name>A0A7Y2RA93_9HYPH</name>
<proteinExistence type="predicted"/>
<organism evidence="1 2">
    <name type="scientific">Rhizobium laguerreae</name>
    <dbReference type="NCBI Taxonomy" id="1076926"/>
    <lineage>
        <taxon>Bacteria</taxon>
        <taxon>Pseudomonadati</taxon>
        <taxon>Pseudomonadota</taxon>
        <taxon>Alphaproteobacteria</taxon>
        <taxon>Hyphomicrobiales</taxon>
        <taxon>Rhizobiaceae</taxon>
        <taxon>Rhizobium/Agrobacterium group</taxon>
        <taxon>Rhizobium</taxon>
    </lineage>
</organism>
<evidence type="ECO:0000313" key="2">
    <source>
        <dbReference type="Proteomes" id="UP000530654"/>
    </source>
</evidence>